<reference evidence="9 10" key="1">
    <citation type="journal article" date="2021" name="Sci. Rep.">
        <title>The distribution of antibiotic resistance genes in chicken gut microbiota commensals.</title>
        <authorList>
            <person name="Juricova H."/>
            <person name="Matiasovicova J."/>
            <person name="Kubasova T."/>
            <person name="Cejkova D."/>
            <person name="Rychlik I."/>
        </authorList>
    </citation>
    <scope>NUCLEOTIDE SEQUENCE [LARGE SCALE GENOMIC DNA]</scope>
    <source>
        <strain evidence="9 10">An770</strain>
    </source>
</reference>
<dbReference type="RefSeq" id="WP_191434338.1">
    <property type="nucleotide sequence ID" value="NZ_JACJKH010000010.1"/>
</dbReference>
<keyword evidence="6 7" id="KW-0472">Membrane</keyword>
<feature type="transmembrane region" description="Helical" evidence="7">
    <location>
        <begin position="166"/>
        <end position="189"/>
    </location>
</feature>
<evidence type="ECO:0000256" key="7">
    <source>
        <dbReference type="RuleBase" id="RU363032"/>
    </source>
</evidence>
<dbReference type="PANTHER" id="PTHR30193:SF37">
    <property type="entry name" value="INNER MEMBRANE ABC TRANSPORTER PERMEASE PROTEIN YCJO"/>
    <property type="match status" value="1"/>
</dbReference>
<sequence length="307" mass="34637">MSKANTKAVKKKATRRQKKDWIAGYLFIAPVTIGLFIFYVFPFFQNFWFSFNDVNKFNMATFNGIENYKQLFNEPELLLALKNTFLYAVITVPVGLIISLVLATFLNSKIKGKGLYRTIYFLPSVTMAAAVALVWKLIFNGDYGILNEVLGIFGIEGQSWLTNPHTALFCVMLVGIWSGAGYNMIILLAGMQGVSKSYYEAAEIDGAGPVQRFFKITIPLVSPTIFFVTITGLIGAFQVFDTLYMMVDMDKNPAFNAIKTVNVLFYQNAFVYGYKGYAAAISIFMFVIIMIITVIQLWGQKKWVNYD</sequence>
<comment type="similarity">
    <text evidence="7">Belongs to the binding-protein-dependent transport system permease family.</text>
</comment>
<evidence type="ECO:0000256" key="4">
    <source>
        <dbReference type="ARBA" id="ARBA00022692"/>
    </source>
</evidence>
<proteinExistence type="inferred from homology"/>
<dbReference type="SUPFAM" id="SSF161098">
    <property type="entry name" value="MetI-like"/>
    <property type="match status" value="1"/>
</dbReference>
<evidence type="ECO:0000256" key="3">
    <source>
        <dbReference type="ARBA" id="ARBA00022475"/>
    </source>
</evidence>
<evidence type="ECO:0000256" key="2">
    <source>
        <dbReference type="ARBA" id="ARBA00022448"/>
    </source>
</evidence>
<evidence type="ECO:0000256" key="1">
    <source>
        <dbReference type="ARBA" id="ARBA00004651"/>
    </source>
</evidence>
<keyword evidence="3" id="KW-1003">Cell membrane</keyword>
<evidence type="ECO:0000313" key="9">
    <source>
        <dbReference type="EMBL" id="MBM6744102.1"/>
    </source>
</evidence>
<keyword evidence="4 7" id="KW-0812">Transmembrane</keyword>
<evidence type="ECO:0000313" key="10">
    <source>
        <dbReference type="Proteomes" id="UP000775686"/>
    </source>
</evidence>
<accession>A0ABS2EGY7</accession>
<dbReference type="Pfam" id="PF00528">
    <property type="entry name" value="BPD_transp_1"/>
    <property type="match status" value="1"/>
</dbReference>
<comment type="subcellular location">
    <subcellularLocation>
        <location evidence="1 7">Cell membrane</location>
        <topology evidence="1 7">Multi-pass membrane protein</topology>
    </subcellularLocation>
</comment>
<feature type="transmembrane region" description="Helical" evidence="7">
    <location>
        <begin position="220"/>
        <end position="240"/>
    </location>
</feature>
<dbReference type="EMBL" id="JACJKH010000010">
    <property type="protein sequence ID" value="MBM6744102.1"/>
    <property type="molecule type" value="Genomic_DNA"/>
</dbReference>
<dbReference type="InterPro" id="IPR000515">
    <property type="entry name" value="MetI-like"/>
</dbReference>
<keyword evidence="2 7" id="KW-0813">Transport</keyword>
<name>A0ABS2EGY7_9FIRM</name>
<dbReference type="CDD" id="cd06261">
    <property type="entry name" value="TM_PBP2"/>
    <property type="match status" value="1"/>
</dbReference>
<keyword evidence="10" id="KW-1185">Reference proteome</keyword>
<feature type="transmembrane region" description="Helical" evidence="7">
    <location>
        <begin position="277"/>
        <end position="298"/>
    </location>
</feature>
<feature type="transmembrane region" description="Helical" evidence="7">
    <location>
        <begin position="85"/>
        <end position="106"/>
    </location>
</feature>
<dbReference type="InterPro" id="IPR035906">
    <property type="entry name" value="MetI-like_sf"/>
</dbReference>
<dbReference type="InterPro" id="IPR051393">
    <property type="entry name" value="ABC_transporter_permease"/>
</dbReference>
<dbReference type="Proteomes" id="UP000775686">
    <property type="component" value="Unassembled WGS sequence"/>
</dbReference>
<dbReference type="PANTHER" id="PTHR30193">
    <property type="entry name" value="ABC TRANSPORTER PERMEASE PROTEIN"/>
    <property type="match status" value="1"/>
</dbReference>
<feature type="transmembrane region" description="Helical" evidence="7">
    <location>
        <begin position="118"/>
        <end position="138"/>
    </location>
</feature>
<dbReference type="Gene3D" id="1.10.3720.10">
    <property type="entry name" value="MetI-like"/>
    <property type="match status" value="1"/>
</dbReference>
<dbReference type="PROSITE" id="PS50928">
    <property type="entry name" value="ABC_TM1"/>
    <property type="match status" value="1"/>
</dbReference>
<evidence type="ECO:0000259" key="8">
    <source>
        <dbReference type="PROSITE" id="PS50928"/>
    </source>
</evidence>
<gene>
    <name evidence="9" type="ORF">H6A32_07230</name>
</gene>
<evidence type="ECO:0000256" key="6">
    <source>
        <dbReference type="ARBA" id="ARBA00023136"/>
    </source>
</evidence>
<comment type="caution">
    <text evidence="9">The sequence shown here is derived from an EMBL/GenBank/DDBJ whole genome shotgun (WGS) entry which is preliminary data.</text>
</comment>
<evidence type="ECO:0000256" key="5">
    <source>
        <dbReference type="ARBA" id="ARBA00022989"/>
    </source>
</evidence>
<feature type="domain" description="ABC transmembrane type-1" evidence="8">
    <location>
        <begin position="81"/>
        <end position="296"/>
    </location>
</feature>
<protein>
    <submittedName>
        <fullName evidence="9">Sugar ABC transporter permease</fullName>
    </submittedName>
</protein>
<keyword evidence="5 7" id="KW-1133">Transmembrane helix</keyword>
<organism evidence="9 10">
    <name type="scientific">Drancourtella massiliensis</name>
    <dbReference type="NCBI Taxonomy" id="1632013"/>
    <lineage>
        <taxon>Bacteria</taxon>
        <taxon>Bacillati</taxon>
        <taxon>Bacillota</taxon>
        <taxon>Clostridia</taxon>
        <taxon>Eubacteriales</taxon>
        <taxon>Oscillospiraceae</taxon>
        <taxon>Drancourtella</taxon>
    </lineage>
</organism>
<feature type="transmembrane region" description="Helical" evidence="7">
    <location>
        <begin position="21"/>
        <end position="41"/>
    </location>
</feature>